<evidence type="ECO:0000256" key="1">
    <source>
        <dbReference type="ARBA" id="ARBA00022729"/>
    </source>
</evidence>
<protein>
    <submittedName>
        <fullName evidence="7">DsbA family protein</fullName>
    </submittedName>
</protein>
<dbReference type="eggNOG" id="COG1651">
    <property type="taxonomic scope" value="Bacteria"/>
</dbReference>
<evidence type="ECO:0000313" key="7">
    <source>
        <dbReference type="EMBL" id="KCZ99133.1"/>
    </source>
</evidence>
<feature type="domain" description="Thioredoxin" evidence="6">
    <location>
        <begin position="17"/>
        <end position="216"/>
    </location>
</feature>
<dbReference type="Gene3D" id="3.40.30.10">
    <property type="entry name" value="Glutaredoxin"/>
    <property type="match status" value="1"/>
</dbReference>
<evidence type="ECO:0000259" key="6">
    <source>
        <dbReference type="PROSITE" id="PS51352"/>
    </source>
</evidence>
<keyword evidence="3" id="KW-1015">Disulfide bond</keyword>
<evidence type="ECO:0000256" key="5">
    <source>
        <dbReference type="SAM" id="SignalP"/>
    </source>
</evidence>
<evidence type="ECO:0000313" key="8">
    <source>
        <dbReference type="Proteomes" id="UP000024942"/>
    </source>
</evidence>
<dbReference type="Proteomes" id="UP000024942">
    <property type="component" value="Unassembled WGS sequence"/>
</dbReference>
<dbReference type="EMBL" id="ARYL01000076">
    <property type="protein sequence ID" value="KCZ99133.1"/>
    <property type="molecule type" value="Genomic_DNA"/>
</dbReference>
<dbReference type="OrthoDB" id="9780147at2"/>
<dbReference type="AlphaFoldDB" id="A0A059G162"/>
<dbReference type="RefSeq" id="WP_051625162.1">
    <property type="nucleotide sequence ID" value="NZ_ARYL01000076.1"/>
</dbReference>
<dbReference type="GO" id="GO:0016491">
    <property type="term" value="F:oxidoreductase activity"/>
    <property type="evidence" value="ECO:0007669"/>
    <property type="project" value="UniProtKB-KW"/>
</dbReference>
<evidence type="ECO:0000256" key="3">
    <source>
        <dbReference type="ARBA" id="ARBA00023157"/>
    </source>
</evidence>
<name>A0A059G162_9PROT</name>
<dbReference type="InterPro" id="IPR001853">
    <property type="entry name" value="DSBA-like_thioredoxin_dom"/>
</dbReference>
<dbReference type="STRING" id="1280953.HOC_20036"/>
<keyword evidence="1 5" id="KW-0732">Signal</keyword>
<dbReference type="Pfam" id="PF01323">
    <property type="entry name" value="DSBA"/>
    <property type="match status" value="1"/>
</dbReference>
<keyword evidence="4" id="KW-0676">Redox-active center</keyword>
<dbReference type="InterPro" id="IPR013766">
    <property type="entry name" value="Thioredoxin_domain"/>
</dbReference>
<accession>A0A059G162</accession>
<dbReference type="PANTHER" id="PTHR13887">
    <property type="entry name" value="GLUTATHIONE S-TRANSFERASE KAPPA"/>
    <property type="match status" value="1"/>
</dbReference>
<reference evidence="7 8" key="1">
    <citation type="journal article" date="2014" name="Antonie Van Leeuwenhoek">
        <title>Hyphomonas beringensis sp. nov. and Hyphomonas chukchiensis sp. nov., isolated from surface seawater of the Bering Sea and Chukchi Sea.</title>
        <authorList>
            <person name="Li C."/>
            <person name="Lai Q."/>
            <person name="Li G."/>
            <person name="Dong C."/>
            <person name="Wang J."/>
            <person name="Liao Y."/>
            <person name="Shao Z."/>
        </authorList>
    </citation>
    <scope>NUCLEOTIDE SEQUENCE [LARGE SCALE GENOMIC DNA]</scope>
    <source>
        <strain evidence="7 8">SCH89</strain>
    </source>
</reference>
<feature type="signal peptide" evidence="5">
    <location>
        <begin position="1"/>
        <end position="27"/>
    </location>
</feature>
<keyword evidence="8" id="KW-1185">Reference proteome</keyword>
<keyword evidence="2" id="KW-0560">Oxidoreductase</keyword>
<evidence type="ECO:0000256" key="4">
    <source>
        <dbReference type="ARBA" id="ARBA00023284"/>
    </source>
</evidence>
<organism evidence="7 8">
    <name type="scientific">Hyphomonas oceanitis SCH89</name>
    <dbReference type="NCBI Taxonomy" id="1280953"/>
    <lineage>
        <taxon>Bacteria</taxon>
        <taxon>Pseudomonadati</taxon>
        <taxon>Pseudomonadota</taxon>
        <taxon>Alphaproteobacteria</taxon>
        <taxon>Hyphomonadales</taxon>
        <taxon>Hyphomonadaceae</taxon>
        <taxon>Hyphomonas</taxon>
    </lineage>
</organism>
<proteinExistence type="predicted"/>
<comment type="caution">
    <text evidence="7">The sequence shown here is derived from an EMBL/GenBank/DDBJ whole genome shotgun (WGS) entry which is preliminary data.</text>
</comment>
<dbReference type="PROSITE" id="PS51352">
    <property type="entry name" value="THIOREDOXIN_2"/>
    <property type="match status" value="1"/>
</dbReference>
<dbReference type="PANTHER" id="PTHR13887:SF14">
    <property type="entry name" value="DISULFIDE BOND FORMATION PROTEIN D"/>
    <property type="match status" value="1"/>
</dbReference>
<dbReference type="InterPro" id="IPR036249">
    <property type="entry name" value="Thioredoxin-like_sf"/>
</dbReference>
<feature type="chain" id="PRO_5001577881" evidence="5">
    <location>
        <begin position="28"/>
        <end position="223"/>
    </location>
</feature>
<sequence>MTIRQTLRASLLGIALIMFSAPGPALAQSSQSIAGNLSEEDFAKLRADIENDTLAPMANADTYNVTVVVFSDYQCPYCRKIHPEIQSLVDGDSAVRVVYRDWPLFGEGSREAARLAIASTFQGKHEEMNRALMSIPGKLTPDKIQNVAVKAGVDWFRLQSDVEAHEPEINALLAKNSLQAALLGLNGTPGILIGPYLIPGAVDRATLQAAVKSVRESSAQQRQ</sequence>
<dbReference type="SUPFAM" id="SSF52833">
    <property type="entry name" value="Thioredoxin-like"/>
    <property type="match status" value="1"/>
</dbReference>
<dbReference type="CDD" id="cd03023">
    <property type="entry name" value="DsbA_Com1_like"/>
    <property type="match status" value="1"/>
</dbReference>
<gene>
    <name evidence="7" type="ORF">HOC_20036</name>
</gene>
<evidence type="ECO:0000256" key="2">
    <source>
        <dbReference type="ARBA" id="ARBA00023002"/>
    </source>
</evidence>